<dbReference type="AlphaFoldDB" id="B0MC19"/>
<dbReference type="STRING" id="411490.ANACAC_00962"/>
<dbReference type="eggNOG" id="ENOG50331H7">
    <property type="taxonomic scope" value="Bacteria"/>
</dbReference>
<keyword evidence="2" id="KW-1185">Reference proteome</keyword>
<protein>
    <submittedName>
        <fullName evidence="1">Uncharacterized protein</fullName>
    </submittedName>
</protein>
<gene>
    <name evidence="1" type="ORF">ANACAC_00962</name>
</gene>
<name>B0MC19_ANACD</name>
<evidence type="ECO:0000313" key="1">
    <source>
        <dbReference type="EMBL" id="EDR98379.1"/>
    </source>
</evidence>
<proteinExistence type="predicted"/>
<organism evidence="1 2">
    <name type="scientific">Anaerostipes caccae (strain DSM 14662 / CCUG 47493 / JCM 13470 / NCIMB 13811 / L1-92)</name>
    <dbReference type="NCBI Taxonomy" id="411490"/>
    <lineage>
        <taxon>Bacteria</taxon>
        <taxon>Bacillati</taxon>
        <taxon>Bacillota</taxon>
        <taxon>Clostridia</taxon>
        <taxon>Lachnospirales</taxon>
        <taxon>Lachnospiraceae</taxon>
        <taxon>Anaerostipes</taxon>
    </lineage>
</organism>
<dbReference type="HOGENOM" id="CLU_136691_0_0_9"/>
<dbReference type="Proteomes" id="UP000004935">
    <property type="component" value="Unassembled WGS sequence"/>
</dbReference>
<accession>B0MC19</accession>
<comment type="caution">
    <text evidence="1">The sequence shown here is derived from an EMBL/GenBank/DDBJ whole genome shotgun (WGS) entry which is preliminary data.</text>
</comment>
<sequence length="149" mass="17608">MEDQPGKRRTDQQLCRGKEPFMNKDLKYENYLTQPNPLPFEEAMEIYEAILQNSPEDDEEFEEFWELALSAMTVYADLRANWKQIRKGQRDNDGRTRKHDNVIHTLNLLSGMMEQRGLDVSWRKQLGDQRKRIGDFACYIAMLYGLSAR</sequence>
<reference evidence="1" key="1">
    <citation type="submission" date="2007-11" db="EMBL/GenBank/DDBJ databases">
        <authorList>
            <person name="Fulton L."/>
            <person name="Clifton S."/>
            <person name="Fulton B."/>
            <person name="Xu J."/>
            <person name="Minx P."/>
            <person name="Pepin K.H."/>
            <person name="Johnson M."/>
            <person name="Thiruvilangam P."/>
            <person name="Bhonagiri V."/>
            <person name="Nash W.E."/>
            <person name="Mardis E.R."/>
            <person name="Wilson R.K."/>
        </authorList>
    </citation>
    <scope>NUCLEOTIDE SEQUENCE [LARGE SCALE GENOMIC DNA]</scope>
    <source>
        <strain evidence="1">DSM 14662</strain>
    </source>
</reference>
<dbReference type="EMBL" id="ABAX03000010">
    <property type="protein sequence ID" value="EDR98379.1"/>
    <property type="molecule type" value="Genomic_DNA"/>
</dbReference>
<evidence type="ECO:0000313" key="2">
    <source>
        <dbReference type="Proteomes" id="UP000004935"/>
    </source>
</evidence>
<reference evidence="1" key="2">
    <citation type="submission" date="2013-11" db="EMBL/GenBank/DDBJ databases">
        <title>Draft genome sequence of Anaerostipes caccae (DSM 14662).</title>
        <authorList>
            <person name="Sudarsanam P."/>
            <person name="Ley R."/>
            <person name="Guruge J."/>
            <person name="Turnbaugh P.J."/>
            <person name="Mahowald M."/>
            <person name="Liep D."/>
            <person name="Gordon J."/>
        </authorList>
    </citation>
    <scope>NUCLEOTIDE SEQUENCE</scope>
    <source>
        <strain evidence="1">DSM 14662</strain>
    </source>
</reference>